<evidence type="ECO:0000313" key="3">
    <source>
        <dbReference type="Proteomes" id="UP001143674"/>
    </source>
</evidence>
<proteinExistence type="predicted"/>
<name>A0AAE3NJH9_RALSL</name>
<dbReference type="AlphaFoldDB" id="A0AAE3NJH9"/>
<comment type="caution">
    <text evidence="2">The sequence shown here is derived from an EMBL/GenBank/DDBJ whole genome shotgun (WGS) entry which is preliminary data.</text>
</comment>
<gene>
    <name evidence="2" type="ORF">LBW55_13900</name>
</gene>
<protein>
    <submittedName>
        <fullName evidence="2">DUF2220 family protein</fullName>
    </submittedName>
</protein>
<organism evidence="2 3">
    <name type="scientific">Ralstonia solanacearum</name>
    <name type="common">Pseudomonas solanacearum</name>
    <dbReference type="NCBI Taxonomy" id="305"/>
    <lineage>
        <taxon>Bacteria</taxon>
        <taxon>Pseudomonadati</taxon>
        <taxon>Pseudomonadota</taxon>
        <taxon>Betaproteobacteria</taxon>
        <taxon>Burkholderiales</taxon>
        <taxon>Burkholderiaceae</taxon>
        <taxon>Ralstonia</taxon>
        <taxon>Ralstonia solanacearum species complex</taxon>
    </lineage>
</organism>
<dbReference type="EMBL" id="JAIVEX010000006">
    <property type="protein sequence ID" value="MDB0522693.1"/>
    <property type="molecule type" value="Genomic_DNA"/>
</dbReference>
<dbReference type="InterPro" id="IPR024534">
    <property type="entry name" value="JetD_C"/>
</dbReference>
<accession>A0AAE3NJH9</accession>
<dbReference type="Proteomes" id="UP001143674">
    <property type="component" value="Unassembled WGS sequence"/>
</dbReference>
<reference evidence="2" key="1">
    <citation type="submission" date="2021-09" db="EMBL/GenBank/DDBJ databases">
        <title>Genomic analysis of Ralstonia spp.</title>
        <authorList>
            <person name="Aburjaile F."/>
            <person name="Ariute J.C."/>
            <person name="Pais A.K.L."/>
            <person name="Albuquerque G.M.R."/>
            <person name="Silva A.M.F."/>
            <person name="Brenig B."/>
            <person name="Azevedo V."/>
            <person name="Matiuzzi M."/>
            <person name="Ramos R."/>
            <person name="Goes-Neto A."/>
            <person name="Soares S."/>
            <person name="Iseppon A.M.B."/>
            <person name="Souza E."/>
            <person name="Gama M."/>
        </authorList>
    </citation>
    <scope>NUCLEOTIDE SEQUENCE</scope>
    <source>
        <strain evidence="2">B4</strain>
    </source>
</reference>
<dbReference type="RefSeq" id="WP_184850071.1">
    <property type="nucleotide sequence ID" value="NZ_JABZEH010000001.1"/>
</dbReference>
<sequence length="365" mass="39152">MNREEQLIAEMHAMLDGRAFLQGTTLVSRLAKRTGLHPLDVKQGLGRLALSGKVTGITNQGDPHQRVTVTVPAPPREIPPSQTRWESAMQRAGLGAVDVVALLACHEKIADFSVADMQALAAGLLALREAAPRETGTPKFILSAKYLLGSSKLLGQLPAAALTQFGIDLKAHPDAPAYVVTAGPAQPQAVVLVENPQAFDVAIDAGAAADVAFMVTFGYGLSRNSEDFGNQLLASVSYGDGLIPLVRLGQPPTPKSLLAHPRIFFWGDLDREGVRIYEGLRQRIPQLRLSALYAPMMRAMQQGLSHPYAKATAKDKQSVVQLAHTDALCLLPLCESRAMDQEYVDGPDVNRFCGLGLDDLHGACP</sequence>
<evidence type="ECO:0000259" key="1">
    <source>
        <dbReference type="Pfam" id="PF09983"/>
    </source>
</evidence>
<evidence type="ECO:0000313" key="2">
    <source>
        <dbReference type="EMBL" id="MDB0522693.1"/>
    </source>
</evidence>
<feature type="domain" description="Wadjet protein JetD C-terminal" evidence="1">
    <location>
        <begin position="254"/>
        <end position="336"/>
    </location>
</feature>
<dbReference type="Pfam" id="PF09983">
    <property type="entry name" value="JetD_C"/>
    <property type="match status" value="1"/>
</dbReference>